<dbReference type="GO" id="GO:0005179">
    <property type="term" value="F:hormone activity"/>
    <property type="evidence" value="ECO:0007669"/>
    <property type="project" value="UniProtKB-KW"/>
</dbReference>
<reference evidence="6" key="1">
    <citation type="submission" date="2023-10" db="EMBL/GenBank/DDBJ databases">
        <title>Genome assembly of Pristionchus species.</title>
        <authorList>
            <person name="Yoshida K."/>
            <person name="Sommer R.J."/>
        </authorList>
    </citation>
    <scope>NUCLEOTIDE SEQUENCE</scope>
    <source>
        <strain evidence="6">RS0144</strain>
    </source>
</reference>
<evidence type="ECO:0000313" key="7">
    <source>
        <dbReference type="Proteomes" id="UP001432027"/>
    </source>
</evidence>
<evidence type="ECO:0000256" key="4">
    <source>
        <dbReference type="ARBA" id="ARBA00023157"/>
    </source>
</evidence>
<protein>
    <recommendedName>
        <fullName evidence="8">HTH psq-type domain-containing protein</fullName>
    </recommendedName>
</protein>
<dbReference type="Proteomes" id="UP001432027">
    <property type="component" value="Unassembled WGS sequence"/>
</dbReference>
<gene>
    <name evidence="6" type="ORF">PENTCL1PPCAC_23614</name>
</gene>
<accession>A0AAV5U584</accession>
<feature type="non-terminal residue" evidence="6">
    <location>
        <position position="1"/>
    </location>
</feature>
<evidence type="ECO:0000256" key="5">
    <source>
        <dbReference type="SAM" id="MobiDB-lite"/>
    </source>
</evidence>
<feature type="compositionally biased region" description="Acidic residues" evidence="5">
    <location>
        <begin position="10"/>
        <end position="24"/>
    </location>
</feature>
<evidence type="ECO:0000256" key="1">
    <source>
        <dbReference type="ARBA" id="ARBA00008693"/>
    </source>
</evidence>
<dbReference type="GO" id="GO:0006874">
    <property type="term" value="P:intracellular calcium ion homeostasis"/>
    <property type="evidence" value="ECO:0007669"/>
    <property type="project" value="TreeGrafter"/>
</dbReference>
<comment type="subunit">
    <text evidence="2">Homodimer; disulfide-linked.</text>
</comment>
<evidence type="ECO:0008006" key="8">
    <source>
        <dbReference type="Google" id="ProtNLM"/>
    </source>
</evidence>
<dbReference type="GO" id="GO:0005615">
    <property type="term" value="C:extracellular space"/>
    <property type="evidence" value="ECO:0007669"/>
    <property type="project" value="TreeGrafter"/>
</dbReference>
<organism evidence="6 7">
    <name type="scientific">Pristionchus entomophagus</name>
    <dbReference type="NCBI Taxonomy" id="358040"/>
    <lineage>
        <taxon>Eukaryota</taxon>
        <taxon>Metazoa</taxon>
        <taxon>Ecdysozoa</taxon>
        <taxon>Nematoda</taxon>
        <taxon>Chromadorea</taxon>
        <taxon>Rhabditida</taxon>
        <taxon>Rhabditina</taxon>
        <taxon>Diplogasteromorpha</taxon>
        <taxon>Diplogasteroidea</taxon>
        <taxon>Neodiplogasteridae</taxon>
        <taxon>Pristionchus</taxon>
    </lineage>
</organism>
<dbReference type="PANTHER" id="PTHR11245">
    <property type="entry name" value="STANNIOCALCIN"/>
    <property type="match status" value="1"/>
</dbReference>
<dbReference type="EMBL" id="BTSX01000005">
    <property type="protein sequence ID" value="GMT01440.1"/>
    <property type="molecule type" value="Genomic_DNA"/>
</dbReference>
<feature type="region of interest" description="Disordered" evidence="5">
    <location>
        <begin position="1"/>
        <end position="39"/>
    </location>
</feature>
<proteinExistence type="inferred from homology"/>
<evidence type="ECO:0000256" key="2">
    <source>
        <dbReference type="ARBA" id="ARBA00011748"/>
    </source>
</evidence>
<dbReference type="InterPro" id="IPR004978">
    <property type="entry name" value="Stanniocalcin"/>
</dbReference>
<sequence>EEEKSSVKNEEEELESIESPEDEVLAASSEPGEPLDPLDSERIQSIRDFISSVIKESHKKCYKKNIKRKKLGAALYSVCIGRLTILSACKKYGVCRATLVNYIEKARLRLGRILPPQKQFEKSRLALNYTRKNEMVKRLSKAKSDDLRGRSDALMPIRDDQTVTIDGITVPKSMSSLTRLLKLNQIDYSKARRFIGTKIELRNKLIKAIFKKK</sequence>
<comment type="caution">
    <text evidence="6">The sequence shown here is derived from an EMBL/GenBank/DDBJ whole genome shotgun (WGS) entry which is preliminary data.</text>
</comment>
<evidence type="ECO:0000256" key="3">
    <source>
        <dbReference type="ARBA" id="ARBA00022702"/>
    </source>
</evidence>
<dbReference type="AlphaFoldDB" id="A0AAV5U584"/>
<dbReference type="PANTHER" id="PTHR11245:SF6">
    <property type="entry name" value="DUF19 DOMAIN-CONTAINING PROTEIN"/>
    <property type="match status" value="1"/>
</dbReference>
<evidence type="ECO:0000313" key="6">
    <source>
        <dbReference type="EMBL" id="GMT01440.1"/>
    </source>
</evidence>
<keyword evidence="3" id="KW-0372">Hormone</keyword>
<keyword evidence="4" id="KW-1015">Disulfide bond</keyword>
<comment type="similarity">
    <text evidence="1">Belongs to the stanniocalcin family.</text>
</comment>
<name>A0AAV5U584_9BILA</name>
<keyword evidence="7" id="KW-1185">Reference proteome</keyword>